<gene>
    <name evidence="3" type="ORF">NDU88_002679</name>
</gene>
<dbReference type="GO" id="GO:0004038">
    <property type="term" value="F:allantoinase activity"/>
    <property type="evidence" value="ECO:0007669"/>
    <property type="project" value="TreeGrafter"/>
</dbReference>
<dbReference type="InterPro" id="IPR050138">
    <property type="entry name" value="DHOase/Allantoinase_Hydrolase"/>
</dbReference>
<feature type="region of interest" description="Disordered" evidence="1">
    <location>
        <begin position="1"/>
        <end position="75"/>
    </location>
</feature>
<dbReference type="Proteomes" id="UP001066276">
    <property type="component" value="Chromosome 11"/>
</dbReference>
<proteinExistence type="predicted"/>
<dbReference type="PANTHER" id="PTHR43668">
    <property type="entry name" value="ALLANTOINASE"/>
    <property type="match status" value="1"/>
</dbReference>
<dbReference type="Gene3D" id="3.20.20.140">
    <property type="entry name" value="Metal-dependent hydrolases"/>
    <property type="match status" value="1"/>
</dbReference>
<evidence type="ECO:0000256" key="1">
    <source>
        <dbReference type="SAM" id="MobiDB-lite"/>
    </source>
</evidence>
<protein>
    <recommendedName>
        <fullName evidence="2">Amidohydrolase-related domain-containing protein</fullName>
    </recommendedName>
</protein>
<reference evidence="3" key="1">
    <citation type="journal article" date="2022" name="bioRxiv">
        <title>Sequencing and chromosome-scale assembly of the giantPleurodeles waltlgenome.</title>
        <authorList>
            <person name="Brown T."/>
            <person name="Elewa A."/>
            <person name="Iarovenko S."/>
            <person name="Subramanian E."/>
            <person name="Araus A.J."/>
            <person name="Petzold A."/>
            <person name="Susuki M."/>
            <person name="Suzuki K.-i.T."/>
            <person name="Hayashi T."/>
            <person name="Toyoda A."/>
            <person name="Oliveira C."/>
            <person name="Osipova E."/>
            <person name="Leigh N.D."/>
            <person name="Simon A."/>
            <person name="Yun M.H."/>
        </authorList>
    </citation>
    <scope>NUCLEOTIDE SEQUENCE</scope>
    <source>
        <strain evidence="3">20211129_DDA</strain>
        <tissue evidence="3">Liver</tissue>
    </source>
</reference>
<accession>A0AAV7LEG3</accession>
<feature type="domain" description="Amidohydrolase-related" evidence="2">
    <location>
        <begin position="175"/>
        <end position="371"/>
    </location>
</feature>
<sequence length="403" mass="45005">MDHKQPRRRGKNRHIRVAIKGRQVTKPTNQQARQGKKVALQAAASLTEMKSLEDGLRSEPESQNGEDSTDRESRISGEELVPMLNAGVPGFKCFMISSGVDEFPHVSLMDLNMAMAELQGTGCVLLFHAEVDIAQEIPTEGDCSEYNNFLKSRPDEMEVEAIRTVVDLCLQYKVRCHIVHLSSSQALPVIREARQAGAPITVETTHNYLTLCSELIPAGCTMYKCCPPIRNKCNQDELWAALHGGDIDMVVSDHSPCTPDLKLLGDGDFLKAWGGISSLQFGLSLFWTSATQRGFSLHDLVRVMCANPAKLCQLEERKGVLRPGWDADLVIWDPYKEFEVQEHMIHHKHKVTPYLGFRLHGEVFATIVRGTLVYLDGKFCQQPRGDQILIQSNATAKGISPYY</sequence>
<dbReference type="AlphaFoldDB" id="A0AAV7LEG3"/>
<dbReference type="Pfam" id="PF01979">
    <property type="entry name" value="Amidohydro_1"/>
    <property type="match status" value="1"/>
</dbReference>
<dbReference type="SUPFAM" id="SSF51556">
    <property type="entry name" value="Metallo-dependent hydrolases"/>
    <property type="match status" value="1"/>
</dbReference>
<feature type="compositionally biased region" description="Basic residues" evidence="1">
    <location>
        <begin position="1"/>
        <end position="19"/>
    </location>
</feature>
<dbReference type="PANTHER" id="PTHR43668:SF2">
    <property type="entry name" value="ALLANTOINASE"/>
    <property type="match status" value="1"/>
</dbReference>
<keyword evidence="4" id="KW-1185">Reference proteome</keyword>
<dbReference type="InterPro" id="IPR032466">
    <property type="entry name" value="Metal_Hydrolase"/>
</dbReference>
<comment type="caution">
    <text evidence="3">The sequence shown here is derived from an EMBL/GenBank/DDBJ whole genome shotgun (WGS) entry which is preliminary data.</text>
</comment>
<dbReference type="EMBL" id="JANPWB010000015">
    <property type="protein sequence ID" value="KAJ1089528.1"/>
    <property type="molecule type" value="Genomic_DNA"/>
</dbReference>
<dbReference type="SUPFAM" id="SSF51338">
    <property type="entry name" value="Composite domain of metallo-dependent hydrolases"/>
    <property type="match status" value="1"/>
</dbReference>
<evidence type="ECO:0000313" key="4">
    <source>
        <dbReference type="Proteomes" id="UP001066276"/>
    </source>
</evidence>
<name>A0AAV7LEG3_PLEWA</name>
<evidence type="ECO:0000313" key="3">
    <source>
        <dbReference type="EMBL" id="KAJ1089528.1"/>
    </source>
</evidence>
<evidence type="ECO:0000259" key="2">
    <source>
        <dbReference type="Pfam" id="PF01979"/>
    </source>
</evidence>
<dbReference type="GO" id="GO:0005737">
    <property type="term" value="C:cytoplasm"/>
    <property type="evidence" value="ECO:0007669"/>
    <property type="project" value="TreeGrafter"/>
</dbReference>
<dbReference type="InterPro" id="IPR011059">
    <property type="entry name" value="Metal-dep_hydrolase_composite"/>
</dbReference>
<dbReference type="InterPro" id="IPR006680">
    <property type="entry name" value="Amidohydro-rel"/>
</dbReference>
<dbReference type="GO" id="GO:0006145">
    <property type="term" value="P:purine nucleobase catabolic process"/>
    <property type="evidence" value="ECO:0007669"/>
    <property type="project" value="TreeGrafter"/>
</dbReference>
<feature type="compositionally biased region" description="Basic and acidic residues" evidence="1">
    <location>
        <begin position="50"/>
        <end position="60"/>
    </location>
</feature>
<organism evidence="3 4">
    <name type="scientific">Pleurodeles waltl</name>
    <name type="common">Iberian ribbed newt</name>
    <dbReference type="NCBI Taxonomy" id="8319"/>
    <lineage>
        <taxon>Eukaryota</taxon>
        <taxon>Metazoa</taxon>
        <taxon>Chordata</taxon>
        <taxon>Craniata</taxon>
        <taxon>Vertebrata</taxon>
        <taxon>Euteleostomi</taxon>
        <taxon>Amphibia</taxon>
        <taxon>Batrachia</taxon>
        <taxon>Caudata</taxon>
        <taxon>Salamandroidea</taxon>
        <taxon>Salamandridae</taxon>
        <taxon>Pleurodelinae</taxon>
        <taxon>Pleurodeles</taxon>
    </lineage>
</organism>